<sequence>MNDPTALTIATMLAWINDHRDEPLTLERIAARAGYSPFHFARLFAAATGTGVIAHLRHRRLVAAARRLRDQPGTSLVGLALDSGFDSQEAFTRAFRRTFGLTPGRFRTGHDLELLEANMPASHFHPPQITLLPELVRLGTLTLAGLSQHFDEDSRAEIPLLWSRLLTCLPLPGQVPGRASYGVISSARRGEGEFDYLAGVEIDAGTTTLPDSLTRICLAPACYAVFRIGLTGGPMHPQIRYAMLRIWGTRLTEAELTPTGEPDFLRNDGVRPPIEPGAALACHIPVSTG</sequence>
<dbReference type="EMBL" id="JACHXV010000002">
    <property type="protein sequence ID" value="MBB3172949.1"/>
    <property type="molecule type" value="Genomic_DNA"/>
</dbReference>
<dbReference type="SMART" id="SM00342">
    <property type="entry name" value="HTH_ARAC"/>
    <property type="match status" value="1"/>
</dbReference>
<dbReference type="RefSeq" id="WP_176622548.1">
    <property type="nucleotide sequence ID" value="NZ_JABXXQ010000056.1"/>
</dbReference>
<protein>
    <submittedName>
        <fullName evidence="5">AraC family transcriptional regulator</fullName>
    </submittedName>
    <submittedName>
        <fullName evidence="6">Helix-turn-helix domain-containing protein</fullName>
    </submittedName>
</protein>
<dbReference type="InterPro" id="IPR020449">
    <property type="entry name" value="Tscrpt_reg_AraC-type_HTH"/>
</dbReference>
<evidence type="ECO:0000313" key="6">
    <source>
        <dbReference type="EMBL" id="NVN29663.1"/>
    </source>
</evidence>
<dbReference type="Proteomes" id="UP000557688">
    <property type="component" value="Unassembled WGS sequence"/>
</dbReference>
<accession>A0A839V077</accession>
<dbReference type="PROSITE" id="PS01124">
    <property type="entry name" value="HTH_ARAC_FAMILY_2"/>
    <property type="match status" value="1"/>
</dbReference>
<keyword evidence="1" id="KW-0805">Transcription regulation</keyword>
<dbReference type="PRINTS" id="PR00032">
    <property type="entry name" value="HTHARAC"/>
</dbReference>
<dbReference type="SMART" id="SM00871">
    <property type="entry name" value="AraC_E_bind"/>
    <property type="match status" value="1"/>
</dbReference>
<evidence type="ECO:0000313" key="7">
    <source>
        <dbReference type="Proteomes" id="UP000557688"/>
    </source>
</evidence>
<dbReference type="InterPro" id="IPR010499">
    <property type="entry name" value="AraC_E-bd"/>
</dbReference>
<keyword evidence="7" id="KW-1185">Reference proteome</keyword>
<dbReference type="InterPro" id="IPR011256">
    <property type="entry name" value="Reg_factor_effector_dom_sf"/>
</dbReference>
<dbReference type="SUPFAM" id="SSF46689">
    <property type="entry name" value="Homeodomain-like"/>
    <property type="match status" value="2"/>
</dbReference>
<evidence type="ECO:0000256" key="2">
    <source>
        <dbReference type="ARBA" id="ARBA00023125"/>
    </source>
</evidence>
<dbReference type="PROSITE" id="PS00041">
    <property type="entry name" value="HTH_ARAC_FAMILY_1"/>
    <property type="match status" value="1"/>
</dbReference>
<name>A0A839V077_9PROT</name>
<dbReference type="InterPro" id="IPR018062">
    <property type="entry name" value="HTH_AraC-typ_CS"/>
</dbReference>
<comment type="caution">
    <text evidence="5">The sequence shown here is derived from an EMBL/GenBank/DDBJ whole genome shotgun (WGS) entry which is preliminary data.</text>
</comment>
<dbReference type="GO" id="GO:0003700">
    <property type="term" value="F:DNA-binding transcription factor activity"/>
    <property type="evidence" value="ECO:0007669"/>
    <property type="project" value="InterPro"/>
</dbReference>
<dbReference type="InterPro" id="IPR029441">
    <property type="entry name" value="Cass2"/>
</dbReference>
<dbReference type="PANTHER" id="PTHR47504">
    <property type="entry name" value="RIGHT ORIGIN-BINDING PROTEIN"/>
    <property type="match status" value="1"/>
</dbReference>
<keyword evidence="2" id="KW-0238">DNA-binding</keyword>
<evidence type="ECO:0000313" key="5">
    <source>
        <dbReference type="EMBL" id="MBB3172949.1"/>
    </source>
</evidence>
<organism evidence="5 7">
    <name type="scientific">Endobacter medicaginis</name>
    <dbReference type="NCBI Taxonomy" id="1181271"/>
    <lineage>
        <taxon>Bacteria</taxon>
        <taxon>Pseudomonadati</taxon>
        <taxon>Pseudomonadota</taxon>
        <taxon>Alphaproteobacteria</taxon>
        <taxon>Acetobacterales</taxon>
        <taxon>Acetobacteraceae</taxon>
        <taxon>Endobacter</taxon>
    </lineage>
</organism>
<proteinExistence type="predicted"/>
<evidence type="ECO:0000256" key="3">
    <source>
        <dbReference type="ARBA" id="ARBA00023163"/>
    </source>
</evidence>
<dbReference type="EMBL" id="JABXXQ010000056">
    <property type="protein sequence ID" value="NVN29663.1"/>
    <property type="molecule type" value="Genomic_DNA"/>
</dbReference>
<dbReference type="InterPro" id="IPR018060">
    <property type="entry name" value="HTH_AraC"/>
</dbReference>
<dbReference type="AlphaFoldDB" id="A0A839V077"/>
<feature type="domain" description="HTH araC/xylS-type" evidence="4">
    <location>
        <begin position="10"/>
        <end position="109"/>
    </location>
</feature>
<evidence type="ECO:0000256" key="1">
    <source>
        <dbReference type="ARBA" id="ARBA00023015"/>
    </source>
</evidence>
<dbReference type="Pfam" id="PF12833">
    <property type="entry name" value="HTH_18"/>
    <property type="match status" value="1"/>
</dbReference>
<evidence type="ECO:0000259" key="4">
    <source>
        <dbReference type="PROSITE" id="PS01124"/>
    </source>
</evidence>
<reference evidence="5 7" key="2">
    <citation type="submission" date="2020-08" db="EMBL/GenBank/DDBJ databases">
        <title>Genomic Encyclopedia of Type Strains, Phase III (KMG-III): the genomes of soil and plant-associated and newly described type strains.</title>
        <authorList>
            <person name="Whitman W."/>
        </authorList>
    </citation>
    <scope>NUCLEOTIDE SEQUENCE [LARGE SCALE GENOMIC DNA]</scope>
    <source>
        <strain evidence="5 7">CECT 8088</strain>
    </source>
</reference>
<evidence type="ECO:0000313" key="8">
    <source>
        <dbReference type="Proteomes" id="UP000565205"/>
    </source>
</evidence>
<dbReference type="Proteomes" id="UP000565205">
    <property type="component" value="Unassembled WGS sequence"/>
</dbReference>
<dbReference type="SUPFAM" id="SSF55136">
    <property type="entry name" value="Probable bacterial effector-binding domain"/>
    <property type="match status" value="1"/>
</dbReference>
<dbReference type="InterPro" id="IPR050959">
    <property type="entry name" value="MarA-like"/>
</dbReference>
<gene>
    <name evidence="5" type="ORF">FHR90_000763</name>
    <name evidence="6" type="ORF">HUK83_04835</name>
</gene>
<dbReference type="PANTHER" id="PTHR47504:SF5">
    <property type="entry name" value="RIGHT ORIGIN-BINDING PROTEIN"/>
    <property type="match status" value="1"/>
</dbReference>
<reference evidence="6 8" key="1">
    <citation type="submission" date="2020-06" db="EMBL/GenBank/DDBJ databases">
        <title>Description of novel acetic acid bacteria.</title>
        <authorList>
            <person name="Sombolestani A."/>
        </authorList>
    </citation>
    <scope>NUCLEOTIDE SEQUENCE [LARGE SCALE GENOMIC DNA]</scope>
    <source>
        <strain evidence="6 8">LMG 26838</strain>
    </source>
</reference>
<dbReference type="GO" id="GO:0043565">
    <property type="term" value="F:sequence-specific DNA binding"/>
    <property type="evidence" value="ECO:0007669"/>
    <property type="project" value="InterPro"/>
</dbReference>
<keyword evidence="3" id="KW-0804">Transcription</keyword>
<dbReference type="Gene3D" id="1.10.10.60">
    <property type="entry name" value="Homeodomain-like"/>
    <property type="match status" value="2"/>
</dbReference>
<dbReference type="InterPro" id="IPR009057">
    <property type="entry name" value="Homeodomain-like_sf"/>
</dbReference>
<dbReference type="Gene3D" id="3.20.80.10">
    <property type="entry name" value="Regulatory factor, effector binding domain"/>
    <property type="match status" value="1"/>
</dbReference>
<dbReference type="Pfam" id="PF14526">
    <property type="entry name" value="Cass2"/>
    <property type="match status" value="1"/>
</dbReference>